<dbReference type="EMBL" id="GBXM01105032">
    <property type="protein sequence ID" value="JAH03545.1"/>
    <property type="molecule type" value="Transcribed_RNA"/>
</dbReference>
<organism evidence="1">
    <name type="scientific">Anguilla anguilla</name>
    <name type="common">European freshwater eel</name>
    <name type="synonym">Muraena anguilla</name>
    <dbReference type="NCBI Taxonomy" id="7936"/>
    <lineage>
        <taxon>Eukaryota</taxon>
        <taxon>Metazoa</taxon>
        <taxon>Chordata</taxon>
        <taxon>Craniata</taxon>
        <taxon>Vertebrata</taxon>
        <taxon>Euteleostomi</taxon>
        <taxon>Actinopterygii</taxon>
        <taxon>Neopterygii</taxon>
        <taxon>Teleostei</taxon>
        <taxon>Anguilliformes</taxon>
        <taxon>Anguillidae</taxon>
        <taxon>Anguilla</taxon>
    </lineage>
</organism>
<reference evidence="1" key="2">
    <citation type="journal article" date="2015" name="Fish Shellfish Immunol.">
        <title>Early steps in the European eel (Anguilla anguilla)-Vibrio vulnificus interaction in the gills: Role of the RtxA13 toxin.</title>
        <authorList>
            <person name="Callol A."/>
            <person name="Pajuelo D."/>
            <person name="Ebbesson L."/>
            <person name="Teles M."/>
            <person name="MacKenzie S."/>
            <person name="Amaro C."/>
        </authorList>
    </citation>
    <scope>NUCLEOTIDE SEQUENCE</scope>
</reference>
<proteinExistence type="predicted"/>
<accession>A0A0E9PHI5</accession>
<evidence type="ECO:0000313" key="1">
    <source>
        <dbReference type="EMBL" id="JAH03545.1"/>
    </source>
</evidence>
<protein>
    <submittedName>
        <fullName evidence="1">Uncharacterized protein</fullName>
    </submittedName>
</protein>
<dbReference type="AlphaFoldDB" id="A0A0E9PHI5"/>
<name>A0A0E9PHI5_ANGAN</name>
<sequence length="26" mass="2978">MVRVWSYSVAGAHQLVILWSCRKSTV</sequence>
<reference evidence="1" key="1">
    <citation type="submission" date="2014-11" db="EMBL/GenBank/DDBJ databases">
        <authorList>
            <person name="Amaro Gonzalez C."/>
        </authorList>
    </citation>
    <scope>NUCLEOTIDE SEQUENCE</scope>
</reference>